<dbReference type="OrthoDB" id="1262810at2759"/>
<dbReference type="GO" id="GO:0003676">
    <property type="term" value="F:nucleic acid binding"/>
    <property type="evidence" value="ECO:0007669"/>
    <property type="project" value="InterPro"/>
</dbReference>
<dbReference type="InterPro" id="IPR036397">
    <property type="entry name" value="RNaseH_sf"/>
</dbReference>
<dbReference type="InterPro" id="IPR036890">
    <property type="entry name" value="HATPase_C_sf"/>
</dbReference>
<feature type="non-terminal residue" evidence="2">
    <location>
        <position position="1"/>
    </location>
</feature>
<accession>A0A9Q1F306</accession>
<dbReference type="EMBL" id="JAINUF010000009">
    <property type="protein sequence ID" value="KAJ8350055.1"/>
    <property type="molecule type" value="Genomic_DNA"/>
</dbReference>
<protein>
    <recommendedName>
        <fullName evidence="1">Sacsin/Nov domain-containing protein</fullName>
    </recommendedName>
</protein>
<dbReference type="Pfam" id="PF25794">
    <property type="entry name" value="SACS"/>
    <property type="match status" value="1"/>
</dbReference>
<proteinExistence type="predicted"/>
<sequence length="1115" mass="126073">MVWGGISLEGRTDLHVIANGTLTAVRYRDEILRAIVRPYAGAVGPGFLLVQDNARPHVATELIQNADDAGATEVVFIHDARSYGTQTLWTEDLEKYQGPALYAYNNAEFTEADWRGIQATGRSVKRNDPNKVGRFGIGFNSIYHVTDLPCIFSGKYLGMLDPREKIFGEREGGLRWCLDDEEDTDTLLILNDQFQPFRDVLIHVSDQTWEDAVSEDKKFSGTLFRFSLRNEPSEISDNLYDSDKMAQLFSSFIADADMSLLFLRNVSSVSLFHISTDGSVNVKHKVSASSPTVNESFHPRQMPSIEGFTHFKNVSSYCPSKGKTDVQWLVTTCCMKEGQVPELDSLVEKLSFRPQVDLAFPLEQEKSLIDGRLSCFLPLPNNEANSTALPVHVNACFGLTDNRRHIKWQEEDQRFDEAAVWNELLIKEVLPRAYHMIILDAIHFSLPSSSVYRLWPDVEQMKHKERWHGVATEMLQQFLLLNKSVFSLAGDADKWVTLLEAVFLSDDDMEPQMKNVVSGVLIALGEKLVSIPSHVSRAIQVDVINPKTLRRVAPAFVRKVLYKSGTVNLSREDKLFILEYVLSDGEYDKLSGLQLLPLSNGTFSTFTNEDHNLAFIDNEQFPRELLPGWKDVFLPRDLQSKTVVHLRNLAKTRTYNNIIDMDSTTVAKFGIKSLPEDWQRTQGHVTWQVGNGQHPPMQWLKDFWKFLKTNFGELSSFVGMPLIPLTPIFDSTSSVTLAKLQQNTTLMFQKSKQNCLSDQIAKLVGKVGGTIIERDTFPDHTDLKTYVLTPSPRNILQLLLNLEKHQVIHGIESASAMEKEELKSYLSSLDSLTLAEKGLLSVLPLFQSMASLKINRRQYISVKSKQAVVLNSVPSIPENLLMTDIVAQCANEADRRLLTLLNIDLLNAAQAATLLVDGIKKSLYKRQEADQIMTWILQHGSILFFQDETLYGKCKDLSFIEIETREHKKASCLFDPSNKTFKALFEPEFFPPLAFTSTLQMLDSLRHLGMQTDENNIAANDALHVAKHIEMLQVHSLKKASTKADALIKLLNDTHVLSKFSAQQLSELLRAQWVPCKFPDDVNGHQNINKKTHVFTPEEIRHSKYFNIVGHVMPL</sequence>
<dbReference type="SUPFAM" id="SSF55874">
    <property type="entry name" value="ATPase domain of HSP90 chaperone/DNA topoisomerase II/histidine kinase"/>
    <property type="match status" value="1"/>
</dbReference>
<reference evidence="2" key="1">
    <citation type="journal article" date="2023" name="Science">
        <title>Genome structures resolve the early diversification of teleost fishes.</title>
        <authorList>
            <person name="Parey E."/>
            <person name="Louis A."/>
            <person name="Montfort J."/>
            <person name="Bouchez O."/>
            <person name="Roques C."/>
            <person name="Iampietro C."/>
            <person name="Lluch J."/>
            <person name="Castinel A."/>
            <person name="Donnadieu C."/>
            <person name="Desvignes T."/>
            <person name="Floi Bucao C."/>
            <person name="Jouanno E."/>
            <person name="Wen M."/>
            <person name="Mejri S."/>
            <person name="Dirks R."/>
            <person name="Jansen H."/>
            <person name="Henkel C."/>
            <person name="Chen W.J."/>
            <person name="Zahm M."/>
            <person name="Cabau C."/>
            <person name="Klopp C."/>
            <person name="Thompson A.W."/>
            <person name="Robinson-Rechavi M."/>
            <person name="Braasch I."/>
            <person name="Lecointre G."/>
            <person name="Bobe J."/>
            <person name="Postlethwait J.H."/>
            <person name="Berthelot C."/>
            <person name="Roest Crollius H."/>
            <person name="Guiguen Y."/>
        </authorList>
    </citation>
    <scope>NUCLEOTIDE SEQUENCE</scope>
    <source>
        <strain evidence="2">WJC10195</strain>
    </source>
</reference>
<organism evidence="2 3">
    <name type="scientific">Synaphobranchus kaupii</name>
    <name type="common">Kaup's arrowtooth eel</name>
    <dbReference type="NCBI Taxonomy" id="118154"/>
    <lineage>
        <taxon>Eukaryota</taxon>
        <taxon>Metazoa</taxon>
        <taxon>Chordata</taxon>
        <taxon>Craniata</taxon>
        <taxon>Vertebrata</taxon>
        <taxon>Euteleostomi</taxon>
        <taxon>Actinopterygii</taxon>
        <taxon>Neopterygii</taxon>
        <taxon>Teleostei</taxon>
        <taxon>Anguilliformes</taxon>
        <taxon>Synaphobranchidae</taxon>
        <taxon>Synaphobranchus</taxon>
    </lineage>
</organism>
<dbReference type="NCBIfam" id="NF047352">
    <property type="entry name" value="P_loop_sacsin"/>
    <property type="match status" value="1"/>
</dbReference>
<dbReference type="Gene3D" id="3.30.420.10">
    <property type="entry name" value="Ribonuclease H-like superfamily/Ribonuclease H"/>
    <property type="match status" value="1"/>
</dbReference>
<dbReference type="AlphaFoldDB" id="A0A9Q1F306"/>
<dbReference type="PANTHER" id="PTHR46919:SF2">
    <property type="entry name" value="SACSIN"/>
    <property type="match status" value="1"/>
</dbReference>
<evidence type="ECO:0000313" key="2">
    <source>
        <dbReference type="EMBL" id="KAJ8350055.1"/>
    </source>
</evidence>
<evidence type="ECO:0000259" key="1">
    <source>
        <dbReference type="Pfam" id="PF25794"/>
    </source>
</evidence>
<keyword evidence="3" id="KW-1185">Reference proteome</keyword>
<dbReference type="Proteomes" id="UP001152622">
    <property type="component" value="Chromosome 9"/>
</dbReference>
<feature type="domain" description="Sacsin/Nov" evidence="1">
    <location>
        <begin position="57"/>
        <end position="279"/>
    </location>
</feature>
<gene>
    <name evidence="2" type="ORF">SKAU_G00251850</name>
</gene>
<comment type="caution">
    <text evidence="2">The sequence shown here is derived from an EMBL/GenBank/DDBJ whole genome shotgun (WGS) entry which is preliminary data.</text>
</comment>
<dbReference type="PANTHER" id="PTHR46919">
    <property type="entry name" value="ZINC FINGER, C3HC4 TYPE (RING FINGER) FAMILY PROTEIN"/>
    <property type="match status" value="1"/>
</dbReference>
<evidence type="ECO:0000313" key="3">
    <source>
        <dbReference type="Proteomes" id="UP001152622"/>
    </source>
</evidence>
<dbReference type="InterPro" id="IPR058210">
    <property type="entry name" value="SACS/Nov_dom"/>
</dbReference>
<name>A0A9Q1F306_SYNKA</name>